<keyword evidence="3" id="KW-1185">Reference proteome</keyword>
<feature type="signal peptide" evidence="1">
    <location>
        <begin position="1"/>
        <end position="16"/>
    </location>
</feature>
<keyword evidence="1" id="KW-0732">Signal</keyword>
<reference evidence="3" key="1">
    <citation type="journal article" date="2023" name="Commun. Biol.">
        <title>Genome analysis of Parmales, the sister group of diatoms, reveals the evolutionary specialization of diatoms from phago-mixotrophs to photoautotrophs.</title>
        <authorList>
            <person name="Ban H."/>
            <person name="Sato S."/>
            <person name="Yoshikawa S."/>
            <person name="Yamada K."/>
            <person name="Nakamura Y."/>
            <person name="Ichinomiya M."/>
            <person name="Sato N."/>
            <person name="Blanc-Mathieu R."/>
            <person name="Endo H."/>
            <person name="Kuwata A."/>
            <person name="Ogata H."/>
        </authorList>
    </citation>
    <scope>NUCLEOTIDE SEQUENCE [LARGE SCALE GENOMIC DNA]</scope>
</reference>
<gene>
    <name evidence="2" type="ORF">TrCOL_g6435</name>
</gene>
<evidence type="ECO:0000313" key="2">
    <source>
        <dbReference type="EMBL" id="GMI29927.1"/>
    </source>
</evidence>
<protein>
    <submittedName>
        <fullName evidence="2">Uncharacterized protein</fullName>
    </submittedName>
</protein>
<feature type="chain" id="PRO_5040997074" evidence="1">
    <location>
        <begin position="17"/>
        <end position="235"/>
    </location>
</feature>
<dbReference type="Proteomes" id="UP001165065">
    <property type="component" value="Unassembled WGS sequence"/>
</dbReference>
<evidence type="ECO:0000313" key="3">
    <source>
        <dbReference type="Proteomes" id="UP001165065"/>
    </source>
</evidence>
<feature type="non-terminal residue" evidence="2">
    <location>
        <position position="1"/>
    </location>
</feature>
<organism evidence="2 3">
    <name type="scientific">Triparma columacea</name>
    <dbReference type="NCBI Taxonomy" id="722753"/>
    <lineage>
        <taxon>Eukaryota</taxon>
        <taxon>Sar</taxon>
        <taxon>Stramenopiles</taxon>
        <taxon>Ochrophyta</taxon>
        <taxon>Bolidophyceae</taxon>
        <taxon>Parmales</taxon>
        <taxon>Triparmaceae</taxon>
        <taxon>Triparma</taxon>
    </lineage>
</organism>
<dbReference type="AlphaFoldDB" id="A0A9W7L3S9"/>
<name>A0A9W7L3S9_9STRA</name>
<accession>A0A9W7L3S9</accession>
<sequence length="235" mass="25328">MFTLLSIATMVGEVISLPHVHFETATSSENHTHLPVQRHWRHDPVDTLASDYLGSRETEDCASPGDRVHVHQPRAPEIADNASSFQRHLEDDFSPTPSWLEEIDATQPGKAPHLELQPIQIASPPIAFGIVVEDPIAQPASTPIPTSLVINDPTTQPAPGPTAGEVVVPSVPTNPDFAPPLGVKSAPLQEDVIPSDLPSMMRWFQGDNVKASSLDASRVVKKLVAATTKAFTTVQ</sequence>
<evidence type="ECO:0000256" key="1">
    <source>
        <dbReference type="SAM" id="SignalP"/>
    </source>
</evidence>
<dbReference type="EMBL" id="BRYA01000691">
    <property type="protein sequence ID" value="GMI29927.1"/>
    <property type="molecule type" value="Genomic_DNA"/>
</dbReference>
<comment type="caution">
    <text evidence="2">The sequence shown here is derived from an EMBL/GenBank/DDBJ whole genome shotgun (WGS) entry which is preliminary data.</text>
</comment>
<proteinExistence type="predicted"/>